<feature type="compositionally biased region" description="Polar residues" evidence="1">
    <location>
        <begin position="286"/>
        <end position="297"/>
    </location>
</feature>
<dbReference type="PROSITE" id="PS50020">
    <property type="entry name" value="WW_DOMAIN_2"/>
    <property type="match status" value="1"/>
</dbReference>
<proteinExistence type="predicted"/>
<dbReference type="InterPro" id="IPR029060">
    <property type="entry name" value="PIN-like_dom_sf"/>
</dbReference>
<dbReference type="PANTHER" id="PTHR16161">
    <property type="entry name" value="TRANSCRIPTIONAL PROTEIN SWT1"/>
    <property type="match status" value="1"/>
</dbReference>
<dbReference type="GeneID" id="108625167"/>
<accession>A0AAJ7S196</accession>
<dbReference type="AlphaFoldDB" id="A0AAJ7S196"/>
<evidence type="ECO:0000313" key="4">
    <source>
        <dbReference type="RefSeq" id="XP_026669491.1"/>
    </source>
</evidence>
<evidence type="ECO:0000313" key="5">
    <source>
        <dbReference type="RefSeq" id="XP_026669492.1"/>
    </source>
</evidence>
<dbReference type="InterPro" id="IPR002716">
    <property type="entry name" value="PIN_dom"/>
</dbReference>
<sequence length="909" mass="103951">MIRNNLPNGWIALNSKRRPGQVYYYNAKTHQSSWEVPTTDEDSAEQITRKKIDSKKRKNLTQSSEDEIQSIISENDISRTEISTRKKLVARRTLKKMEEKVTEERETPQMKAIREKMLKKKSKAVQQIQAVSPKDVKKTLPQTPEKSSSSELNVVTNSNSKLVNTPQMEVLLEKIAGRKNTSKAIKVKQEKDSTIVCKGKERRTRLRRQSMLDQTDVPIISSSSGNDITREVKSPKVTPKRSLLQHRDSIEMNAATVKQSRLSCRKNLGKERMEKLRDSLEKQSDDTSIQSSLSGNKSSTFYKQTRLAKVRLTRLEEKALKNKLSSKGRMCANKQGERANPFKDTVTITDDEEPTTARDNSMRQSHNDSAYEEMDWEPLEVEKITHEVQAVRTQLCTENSTKTLCNIGSNTLKYPLLPEQHAKEHLYIVVDTNVFLSNIDAIEIAKETSFVTYDKPIIVIPWTVIRELDYIKDDNSKTKPATLCASARKAIKYINTLFSSNQSRIMSQTPEDVARNKRKFYTSCPDDEILQTCLQLRDLGKFVVLLSYDINLCNKAMIYNISTLGKNDQLVKIGRIASTSGNVPASNSKSADKNQFTINSKSIVDFELSLADDIYEDIKSIIRDFLTVIVSKEMHSLYGECWEKYVLIKPPWTTITVLQCAIKHWIAIVSESFTKKADVVMKELLQIFKDTSDGKRLEERGNILDKCSALVQMLDVSKHSDLMLRASKKIEEVKQKLDDYMGQVNGKKLHSIIGVENDVEEQERRAQKAFQFFEAAYVYARDMCGLASKSMGIVWNFHHNIPNPVPPLNYLEQIQSLLTINVNKLATHLIAILEQAKKSYIDKEALFNLHDTLINFLPEEEAIKFTNINLTPLDVYYCIKRKEDVLIRGLHQLQELDSQFSNLANYRYA</sequence>
<feature type="domain" description="WW" evidence="2">
    <location>
        <begin position="4"/>
        <end position="39"/>
    </location>
</feature>
<dbReference type="SUPFAM" id="SSF88723">
    <property type="entry name" value="PIN domain-like"/>
    <property type="match status" value="1"/>
</dbReference>
<dbReference type="CDD" id="cd00201">
    <property type="entry name" value="WW"/>
    <property type="match status" value="1"/>
</dbReference>
<feature type="compositionally biased region" description="Basic and acidic residues" evidence="1">
    <location>
        <begin position="274"/>
        <end position="285"/>
    </location>
</feature>
<feature type="region of interest" description="Disordered" evidence="1">
    <location>
        <begin position="128"/>
        <end position="154"/>
    </location>
</feature>
<dbReference type="RefSeq" id="XP_026669491.1">
    <property type="nucleotide sequence ID" value="XM_026813690.1"/>
</dbReference>
<organism evidence="3 5">
    <name type="scientific">Ceratina calcarata</name>
    <dbReference type="NCBI Taxonomy" id="156304"/>
    <lineage>
        <taxon>Eukaryota</taxon>
        <taxon>Metazoa</taxon>
        <taxon>Ecdysozoa</taxon>
        <taxon>Arthropoda</taxon>
        <taxon>Hexapoda</taxon>
        <taxon>Insecta</taxon>
        <taxon>Pterygota</taxon>
        <taxon>Neoptera</taxon>
        <taxon>Endopterygota</taxon>
        <taxon>Hymenoptera</taxon>
        <taxon>Apocrita</taxon>
        <taxon>Aculeata</taxon>
        <taxon>Apoidea</taxon>
        <taxon>Anthophila</taxon>
        <taxon>Apidae</taxon>
        <taxon>Ceratina</taxon>
        <taxon>Zadontomerus</taxon>
    </lineage>
</organism>
<dbReference type="SMART" id="SM00456">
    <property type="entry name" value="WW"/>
    <property type="match status" value="1"/>
</dbReference>
<dbReference type="InterPro" id="IPR052626">
    <property type="entry name" value="SWT1_Regulator"/>
</dbReference>
<evidence type="ECO:0000256" key="1">
    <source>
        <dbReference type="SAM" id="MobiDB-lite"/>
    </source>
</evidence>
<dbReference type="Pfam" id="PF00397">
    <property type="entry name" value="WW"/>
    <property type="match status" value="1"/>
</dbReference>
<dbReference type="CDD" id="cd18727">
    <property type="entry name" value="PIN_Swt1-like"/>
    <property type="match status" value="1"/>
</dbReference>
<name>A0AAJ7S196_9HYME</name>
<reference evidence="4 5" key="1">
    <citation type="submission" date="2025-04" db="UniProtKB">
        <authorList>
            <consortium name="RefSeq"/>
        </authorList>
    </citation>
    <scope>IDENTIFICATION</scope>
    <source>
        <tissue evidence="4 5">Whole body</tissue>
    </source>
</reference>
<dbReference type="Gene3D" id="2.20.70.10">
    <property type="match status" value="1"/>
</dbReference>
<gene>
    <name evidence="4 5" type="primary">LOC108625167</name>
</gene>
<dbReference type="InterPro" id="IPR001202">
    <property type="entry name" value="WW_dom"/>
</dbReference>
<dbReference type="RefSeq" id="XP_026669492.1">
    <property type="nucleotide sequence ID" value="XM_026813691.1"/>
</dbReference>
<protein>
    <submittedName>
        <fullName evidence="4 5">Transcriptional protein SWT1-like</fullName>
    </submittedName>
</protein>
<evidence type="ECO:0000259" key="2">
    <source>
        <dbReference type="PROSITE" id="PS50020"/>
    </source>
</evidence>
<evidence type="ECO:0000313" key="3">
    <source>
        <dbReference type="Proteomes" id="UP000694925"/>
    </source>
</evidence>
<dbReference type="Gene3D" id="3.40.50.1010">
    <property type="entry name" value="5'-nuclease"/>
    <property type="match status" value="1"/>
</dbReference>
<feature type="region of interest" description="Disordered" evidence="1">
    <location>
        <begin position="274"/>
        <end position="297"/>
    </location>
</feature>
<dbReference type="CTD" id="54823"/>
<dbReference type="InterPro" id="IPR036020">
    <property type="entry name" value="WW_dom_sf"/>
</dbReference>
<feature type="region of interest" description="Disordered" evidence="1">
    <location>
        <begin position="218"/>
        <end position="238"/>
    </location>
</feature>
<dbReference type="PANTHER" id="PTHR16161:SF0">
    <property type="entry name" value="TRANSCRIPTIONAL PROTEIN SWT1"/>
    <property type="match status" value="1"/>
</dbReference>
<dbReference type="SUPFAM" id="SSF51045">
    <property type="entry name" value="WW domain"/>
    <property type="match status" value="1"/>
</dbReference>
<dbReference type="KEGG" id="ccal:108625167"/>
<dbReference type="Pfam" id="PF13638">
    <property type="entry name" value="PIN_4"/>
    <property type="match status" value="1"/>
</dbReference>
<keyword evidence="3" id="KW-1185">Reference proteome</keyword>
<dbReference type="SMART" id="SM00670">
    <property type="entry name" value="PINc"/>
    <property type="match status" value="1"/>
</dbReference>
<dbReference type="GO" id="GO:0005634">
    <property type="term" value="C:nucleus"/>
    <property type="evidence" value="ECO:0007669"/>
    <property type="project" value="TreeGrafter"/>
</dbReference>
<feature type="compositionally biased region" description="Polar residues" evidence="1">
    <location>
        <begin position="140"/>
        <end position="154"/>
    </location>
</feature>
<dbReference type="Proteomes" id="UP000694925">
    <property type="component" value="Unplaced"/>
</dbReference>